<dbReference type="Gene3D" id="1.10.10.140">
    <property type="entry name" value="Cytochrome c oxidase, subunit VIb"/>
    <property type="match status" value="1"/>
</dbReference>
<keyword evidence="3" id="KW-0496">Mitochondrion</keyword>
<keyword evidence="6" id="KW-1185">Reference proteome</keyword>
<dbReference type="OrthoDB" id="5545577at2759"/>
<comment type="similarity">
    <text evidence="2">Belongs to the cytochrome c oxidase subunit 6B family.</text>
</comment>
<dbReference type="PANTHER" id="PTHR47677">
    <property type="entry name" value="CYTOCHROME C OXIDASE ASSEMBLY FACTOR 6"/>
    <property type="match status" value="1"/>
</dbReference>
<dbReference type="InterPro" id="IPR036549">
    <property type="entry name" value="CX6/COA6-like_sf"/>
</dbReference>
<dbReference type="FunCoup" id="A0A1X2HP31">
    <property type="interactions" value="23"/>
</dbReference>
<dbReference type="OMA" id="CAKAWVK"/>
<gene>
    <name evidence="5" type="ORF">BCR43DRAFT_529756</name>
</gene>
<evidence type="ECO:0000313" key="5">
    <source>
        <dbReference type="EMBL" id="ORZ01108.1"/>
    </source>
</evidence>
<dbReference type="Pfam" id="PF02297">
    <property type="entry name" value="COX6B"/>
    <property type="match status" value="1"/>
</dbReference>
<comment type="caution">
    <text evidence="5">The sequence shown here is derived from an EMBL/GenBank/DDBJ whole genome shotgun (WGS) entry which is preliminary data.</text>
</comment>
<evidence type="ECO:0000313" key="6">
    <source>
        <dbReference type="Proteomes" id="UP000242180"/>
    </source>
</evidence>
<dbReference type="SUPFAM" id="SSF47694">
    <property type="entry name" value="Cytochrome c oxidase subunit h"/>
    <property type="match status" value="1"/>
</dbReference>
<dbReference type="PANTHER" id="PTHR47677:SF1">
    <property type="entry name" value="CYTOCHROME C OXIDASE ASSEMBLY FACTOR 6"/>
    <property type="match status" value="1"/>
</dbReference>
<sequence>MASNEGTKPPTRQQRQQCWKVRDEYFACLDRLNIIDPVTVEKDPSQASACLDKKKVYEDECMASWVEYFNKRRVLEVRQKQYLELSAQQSGKK</sequence>
<evidence type="ECO:0000256" key="3">
    <source>
        <dbReference type="ARBA" id="ARBA00023128"/>
    </source>
</evidence>
<evidence type="ECO:0000256" key="4">
    <source>
        <dbReference type="ARBA" id="ARBA00023157"/>
    </source>
</evidence>
<accession>A0A1X2HP31</accession>
<dbReference type="InParanoid" id="A0A1X2HP31"/>
<evidence type="ECO:0000256" key="1">
    <source>
        <dbReference type="ARBA" id="ARBA00004173"/>
    </source>
</evidence>
<dbReference type="GO" id="GO:0005739">
    <property type="term" value="C:mitochondrion"/>
    <property type="evidence" value="ECO:0007669"/>
    <property type="project" value="UniProtKB-SubCell"/>
</dbReference>
<dbReference type="InterPro" id="IPR048280">
    <property type="entry name" value="COX6B-like"/>
</dbReference>
<proteinExistence type="inferred from homology"/>
<protein>
    <submittedName>
        <fullName evidence="5">Cytochrome c oxidase, subunit VIb</fullName>
    </submittedName>
</protein>
<reference evidence="5 6" key="1">
    <citation type="submission" date="2016-07" db="EMBL/GenBank/DDBJ databases">
        <title>Pervasive Adenine N6-methylation of Active Genes in Fungi.</title>
        <authorList>
            <consortium name="DOE Joint Genome Institute"/>
            <person name="Mondo S.J."/>
            <person name="Dannebaum R.O."/>
            <person name="Kuo R.C."/>
            <person name="Labutti K."/>
            <person name="Haridas S."/>
            <person name="Kuo A."/>
            <person name="Salamov A."/>
            <person name="Ahrendt S.R."/>
            <person name="Lipzen A."/>
            <person name="Sullivan W."/>
            <person name="Andreopoulos W.B."/>
            <person name="Clum A."/>
            <person name="Lindquist E."/>
            <person name="Daum C."/>
            <person name="Ramamoorthy G.K."/>
            <person name="Gryganskyi A."/>
            <person name="Culley D."/>
            <person name="Magnuson J.K."/>
            <person name="James T.Y."/>
            <person name="O'Malley M.A."/>
            <person name="Stajich J.E."/>
            <person name="Spatafora J.W."/>
            <person name="Visel A."/>
            <person name="Grigoriev I.V."/>
        </authorList>
    </citation>
    <scope>NUCLEOTIDE SEQUENCE [LARGE SCALE GENOMIC DNA]</scope>
    <source>
        <strain evidence="5 6">NRRL 2496</strain>
    </source>
</reference>
<comment type="subcellular location">
    <subcellularLocation>
        <location evidence="1">Mitochondrion</location>
    </subcellularLocation>
</comment>
<dbReference type="EMBL" id="MCGN01000002">
    <property type="protein sequence ID" value="ORZ01108.1"/>
    <property type="molecule type" value="Genomic_DNA"/>
</dbReference>
<keyword evidence="4" id="KW-1015">Disulfide bond</keyword>
<dbReference type="InterPro" id="IPR048281">
    <property type="entry name" value="COA6_fun"/>
</dbReference>
<dbReference type="Proteomes" id="UP000242180">
    <property type="component" value="Unassembled WGS sequence"/>
</dbReference>
<name>A0A1X2HP31_SYNRA</name>
<dbReference type="STRING" id="13706.A0A1X2HP31"/>
<organism evidence="5 6">
    <name type="scientific">Syncephalastrum racemosum</name>
    <name type="common">Filamentous fungus</name>
    <dbReference type="NCBI Taxonomy" id="13706"/>
    <lineage>
        <taxon>Eukaryota</taxon>
        <taxon>Fungi</taxon>
        <taxon>Fungi incertae sedis</taxon>
        <taxon>Mucoromycota</taxon>
        <taxon>Mucoromycotina</taxon>
        <taxon>Mucoromycetes</taxon>
        <taxon>Mucorales</taxon>
        <taxon>Syncephalastraceae</taxon>
        <taxon>Syncephalastrum</taxon>
    </lineage>
</organism>
<dbReference type="AlphaFoldDB" id="A0A1X2HP31"/>
<evidence type="ECO:0000256" key="2">
    <source>
        <dbReference type="ARBA" id="ARBA00006425"/>
    </source>
</evidence>